<dbReference type="STRING" id="3659.A0A0A0L7C3"/>
<evidence type="ECO:0000256" key="5">
    <source>
        <dbReference type="ARBA" id="ARBA00023224"/>
    </source>
</evidence>
<dbReference type="PANTHER" id="PTHR35129">
    <property type="entry name" value="GUANINE NUCLEOTIDE-BINDING PROTEIN SUBUNIT GAMMA 1"/>
    <property type="match status" value="1"/>
</dbReference>
<feature type="coiled-coil region" evidence="6">
    <location>
        <begin position="23"/>
        <end position="53"/>
    </location>
</feature>
<evidence type="ECO:0000256" key="6">
    <source>
        <dbReference type="SAM" id="Coils"/>
    </source>
</evidence>
<reference evidence="8 9" key="1">
    <citation type="journal article" date="2009" name="Nat. Genet.">
        <title>The genome of the cucumber, Cucumis sativus L.</title>
        <authorList>
            <person name="Huang S."/>
            <person name="Li R."/>
            <person name="Zhang Z."/>
            <person name="Li L."/>
            <person name="Gu X."/>
            <person name="Fan W."/>
            <person name="Lucas W.J."/>
            <person name="Wang X."/>
            <person name="Xie B."/>
            <person name="Ni P."/>
            <person name="Ren Y."/>
            <person name="Zhu H."/>
            <person name="Li J."/>
            <person name="Lin K."/>
            <person name="Jin W."/>
            <person name="Fei Z."/>
            <person name="Li G."/>
            <person name="Staub J."/>
            <person name="Kilian A."/>
            <person name="van der Vossen E.A."/>
            <person name="Wu Y."/>
            <person name="Guo J."/>
            <person name="He J."/>
            <person name="Jia Z."/>
            <person name="Ren Y."/>
            <person name="Tian G."/>
            <person name="Lu Y."/>
            <person name="Ruan J."/>
            <person name="Qian W."/>
            <person name="Wang M."/>
            <person name="Huang Q."/>
            <person name="Li B."/>
            <person name="Xuan Z."/>
            <person name="Cao J."/>
            <person name="Asan"/>
            <person name="Wu Z."/>
            <person name="Zhang J."/>
            <person name="Cai Q."/>
            <person name="Bai Y."/>
            <person name="Zhao B."/>
            <person name="Han Y."/>
            <person name="Li Y."/>
            <person name="Li X."/>
            <person name="Wang S."/>
            <person name="Shi Q."/>
            <person name="Liu S."/>
            <person name="Cho W.K."/>
            <person name="Kim J.Y."/>
            <person name="Xu Y."/>
            <person name="Heller-Uszynska K."/>
            <person name="Miao H."/>
            <person name="Cheng Z."/>
            <person name="Zhang S."/>
            <person name="Wu J."/>
            <person name="Yang Y."/>
            <person name="Kang H."/>
            <person name="Li M."/>
            <person name="Liang H."/>
            <person name="Ren X."/>
            <person name="Shi Z."/>
            <person name="Wen M."/>
            <person name="Jian M."/>
            <person name="Yang H."/>
            <person name="Zhang G."/>
            <person name="Yang Z."/>
            <person name="Chen R."/>
            <person name="Liu S."/>
            <person name="Li J."/>
            <person name="Ma L."/>
            <person name="Liu H."/>
            <person name="Zhou Y."/>
            <person name="Zhao J."/>
            <person name="Fang X."/>
            <person name="Li G."/>
            <person name="Fang L."/>
            <person name="Li Y."/>
            <person name="Liu D."/>
            <person name="Zheng H."/>
            <person name="Zhang Y."/>
            <person name="Qin N."/>
            <person name="Li Z."/>
            <person name="Yang G."/>
            <person name="Yang S."/>
            <person name="Bolund L."/>
            <person name="Kristiansen K."/>
            <person name="Zheng H."/>
            <person name="Li S."/>
            <person name="Zhang X."/>
            <person name="Yang H."/>
            <person name="Wang J."/>
            <person name="Sun R."/>
            <person name="Zhang B."/>
            <person name="Jiang S."/>
            <person name="Wang J."/>
            <person name="Du Y."/>
            <person name="Li S."/>
        </authorList>
    </citation>
    <scope>NUCLEOTIDE SEQUENCE [LARGE SCALE GENOMIC DNA]</scope>
    <source>
        <strain evidence="9">cv. 9930</strain>
    </source>
</reference>
<keyword evidence="3 6" id="KW-0175">Coiled coil</keyword>
<proteinExistence type="predicted"/>
<accession>A0A0A0L7C3</accession>
<dbReference type="EMBL" id="CM002924">
    <property type="protein sequence ID" value="KGN56929.1"/>
    <property type="molecule type" value="Genomic_DNA"/>
</dbReference>
<dbReference type="AlphaFoldDB" id="A0A0A0L7C3"/>
<name>A0A0A0L7C3_CUCSA</name>
<evidence type="ECO:0000256" key="4">
    <source>
        <dbReference type="ARBA" id="ARBA00023136"/>
    </source>
</evidence>
<evidence type="ECO:0000256" key="3">
    <source>
        <dbReference type="ARBA" id="ARBA00023054"/>
    </source>
</evidence>
<keyword evidence="9" id="KW-1185">Reference proteome</keyword>
<gene>
    <name evidence="8" type="ORF">Csa_3G144190</name>
</gene>
<reference evidence="8 9" key="2">
    <citation type="journal article" date="2009" name="PLoS ONE">
        <title>An integrated genetic and cytogenetic map of the cucumber genome.</title>
        <authorList>
            <person name="Ren Y."/>
            <person name="Zhang Z."/>
            <person name="Liu J."/>
            <person name="Staub J.E."/>
            <person name="Han Y."/>
            <person name="Cheng Z."/>
            <person name="Li X."/>
            <person name="Lu J."/>
            <person name="Miao H."/>
            <person name="Kang H."/>
            <person name="Xie B."/>
            <person name="Gu X."/>
            <person name="Wang X."/>
            <person name="Du Y."/>
            <person name="Jin W."/>
            <person name="Huang S."/>
        </authorList>
    </citation>
    <scope>NUCLEOTIDE SEQUENCE [LARGE SCALE GENOMIC DNA]</scope>
    <source>
        <strain evidence="9">cv. 9930</strain>
    </source>
</reference>
<dbReference type="Proteomes" id="UP000029981">
    <property type="component" value="Chromosome 3"/>
</dbReference>
<organism evidence="8 9">
    <name type="scientific">Cucumis sativus</name>
    <name type="common">Cucumber</name>
    <dbReference type="NCBI Taxonomy" id="3659"/>
    <lineage>
        <taxon>Eukaryota</taxon>
        <taxon>Viridiplantae</taxon>
        <taxon>Streptophyta</taxon>
        <taxon>Embryophyta</taxon>
        <taxon>Tracheophyta</taxon>
        <taxon>Spermatophyta</taxon>
        <taxon>Magnoliopsida</taxon>
        <taxon>eudicotyledons</taxon>
        <taxon>Gunneridae</taxon>
        <taxon>Pentapetalae</taxon>
        <taxon>rosids</taxon>
        <taxon>fabids</taxon>
        <taxon>Cucurbitales</taxon>
        <taxon>Cucurbitaceae</taxon>
        <taxon>Benincaseae</taxon>
        <taxon>Cucumis</taxon>
    </lineage>
</organism>
<evidence type="ECO:0000259" key="7">
    <source>
        <dbReference type="SMART" id="SM01224"/>
    </source>
</evidence>
<dbReference type="GO" id="GO:0007186">
    <property type="term" value="P:G protein-coupled receptor signaling pathway"/>
    <property type="evidence" value="ECO:0007669"/>
    <property type="project" value="InterPro"/>
</dbReference>
<dbReference type="PANTHER" id="PTHR35129:SF6">
    <property type="entry name" value="G PROTEIN GAMMA DOMAIN-CONTAINING PROTEIN"/>
    <property type="match status" value="1"/>
</dbReference>
<dbReference type="Gramene" id="KGN56929">
    <property type="protein sequence ID" value="KGN56929"/>
    <property type="gene ID" value="Csa_3G144190"/>
</dbReference>
<comment type="subcellular location">
    <subcellularLocation>
        <location evidence="1">Cell membrane</location>
    </subcellularLocation>
</comment>
<feature type="domain" description="G protein gamma" evidence="7">
    <location>
        <begin position="27"/>
        <end position="99"/>
    </location>
</feature>
<dbReference type="InterPro" id="IPR045878">
    <property type="entry name" value="GG1/2"/>
</dbReference>
<dbReference type="GO" id="GO:0005886">
    <property type="term" value="C:plasma membrane"/>
    <property type="evidence" value="ECO:0007669"/>
    <property type="project" value="UniProtKB-SubCell"/>
</dbReference>
<dbReference type="eggNOG" id="ENOG502S439">
    <property type="taxonomic scope" value="Eukaryota"/>
</dbReference>
<reference evidence="8 9" key="3">
    <citation type="journal article" date="2010" name="BMC Genomics">
        <title>Transcriptome sequencing and comparative analysis of cucumber flowers with different sex types.</title>
        <authorList>
            <person name="Guo S."/>
            <person name="Zheng Y."/>
            <person name="Joung J.G."/>
            <person name="Liu S."/>
            <person name="Zhang Z."/>
            <person name="Crasta O.R."/>
            <person name="Sobral B.W."/>
            <person name="Xu Y."/>
            <person name="Huang S."/>
            <person name="Fei Z."/>
        </authorList>
    </citation>
    <scope>NUCLEOTIDE SEQUENCE [LARGE SCALE GENOMIC DNA]</scope>
    <source>
        <strain evidence="9">cv. 9930</strain>
    </source>
</reference>
<sequence>MAEAAVPIPHRILSLSALDAVGKHRLLAEMKRLEQEARFLEEELEQLEKLDKASTSCKELLGSIEMRSDPLLPETLGPVNPVWDRWFEGPKDSNRCHCQCRCWIL</sequence>
<reference evidence="8 9" key="4">
    <citation type="journal article" date="2011" name="BMC Genomics">
        <title>RNA-Seq improves annotation of protein-coding genes in the cucumber genome.</title>
        <authorList>
            <person name="Li Z."/>
            <person name="Zhang Z."/>
            <person name="Yan P."/>
            <person name="Huang S."/>
            <person name="Fei Z."/>
            <person name="Lin K."/>
        </authorList>
    </citation>
    <scope>NUCLEOTIDE SEQUENCE [LARGE SCALE GENOMIC DNA]</scope>
    <source>
        <strain evidence="9">cv. 9930</strain>
    </source>
</reference>
<dbReference type="SMART" id="SM01224">
    <property type="entry name" value="G_gamma"/>
    <property type="match status" value="1"/>
</dbReference>
<evidence type="ECO:0000313" key="9">
    <source>
        <dbReference type="Proteomes" id="UP000029981"/>
    </source>
</evidence>
<dbReference type="KEGG" id="csv:101220641"/>
<keyword evidence="5" id="KW-0807">Transducer</keyword>
<dbReference type="InterPro" id="IPR015898">
    <property type="entry name" value="G-protein_gamma-like_dom"/>
</dbReference>
<dbReference type="OMA" id="VSTICME"/>
<protein>
    <recommendedName>
        <fullName evidence="7">G protein gamma domain-containing protein</fullName>
    </recommendedName>
</protein>
<dbReference type="Pfam" id="PF00631">
    <property type="entry name" value="G-gamma"/>
    <property type="match status" value="1"/>
</dbReference>
<evidence type="ECO:0000256" key="2">
    <source>
        <dbReference type="ARBA" id="ARBA00022475"/>
    </source>
</evidence>
<evidence type="ECO:0000313" key="8">
    <source>
        <dbReference type="EMBL" id="KGN56929.1"/>
    </source>
</evidence>
<keyword evidence="4" id="KW-0472">Membrane</keyword>
<evidence type="ECO:0000256" key="1">
    <source>
        <dbReference type="ARBA" id="ARBA00004236"/>
    </source>
</evidence>
<dbReference type="OrthoDB" id="1934467at2759"/>
<keyword evidence="2" id="KW-1003">Cell membrane</keyword>